<gene>
    <name evidence="5" type="ORF">TCMB3V08_LOCUS7101</name>
</gene>
<dbReference type="SUPFAM" id="SSF57667">
    <property type="entry name" value="beta-beta-alpha zinc fingers"/>
    <property type="match status" value="1"/>
</dbReference>
<dbReference type="GO" id="GO:0008270">
    <property type="term" value="F:zinc ion binding"/>
    <property type="evidence" value="ECO:0007669"/>
    <property type="project" value="UniProtKB-KW"/>
</dbReference>
<sequence>MEPRWRTTHPLVICPYDKSHTILESRIQMHLIKCARSHPGVMLEVCPHNASHRFRDYDKYEQHVKICPNQRLPGKVKLALEEKYLKGGCIEKISSLTTRLLDERANEDWERPHDGKTEIAQWQNIPKSTLFTILEMREETVNAGQKEDLNIKTNNLKGATHVNLEQTMLQIHTMMQRKTDELAPRPMLIANCFRHAHFVLPVNEKAAVRVFPTAASANDPDDPLPVDASFQPGPLHGTAGGPLHGTAAWLHNSTFVSPPEFPSAVRRGNVAEISRRLHV</sequence>
<dbReference type="EMBL" id="OE182399">
    <property type="protein sequence ID" value="CAD7574490.1"/>
    <property type="molecule type" value="Genomic_DNA"/>
</dbReference>
<dbReference type="InterPro" id="IPR022776">
    <property type="entry name" value="TRM13/UPF0224_CHHC_Znf_dom"/>
</dbReference>
<dbReference type="AlphaFoldDB" id="A0A7R9P9D2"/>
<keyword evidence="2" id="KW-0863">Zinc-finger</keyword>
<evidence type="ECO:0000256" key="3">
    <source>
        <dbReference type="ARBA" id="ARBA00022833"/>
    </source>
</evidence>
<organism evidence="5">
    <name type="scientific">Timema californicum</name>
    <name type="common">California timema</name>
    <name type="synonym">Walking stick</name>
    <dbReference type="NCBI Taxonomy" id="61474"/>
    <lineage>
        <taxon>Eukaryota</taxon>
        <taxon>Metazoa</taxon>
        <taxon>Ecdysozoa</taxon>
        <taxon>Arthropoda</taxon>
        <taxon>Hexapoda</taxon>
        <taxon>Insecta</taxon>
        <taxon>Pterygota</taxon>
        <taxon>Neoptera</taxon>
        <taxon>Polyneoptera</taxon>
        <taxon>Phasmatodea</taxon>
        <taxon>Timematodea</taxon>
        <taxon>Timematoidea</taxon>
        <taxon>Timematidae</taxon>
        <taxon>Timema</taxon>
    </lineage>
</organism>
<proteinExistence type="predicted"/>
<reference evidence="5" key="1">
    <citation type="submission" date="2020-11" db="EMBL/GenBank/DDBJ databases">
        <authorList>
            <person name="Tran Van P."/>
        </authorList>
    </citation>
    <scope>NUCLEOTIDE SEQUENCE</scope>
</reference>
<keyword evidence="3" id="KW-0862">Zinc</keyword>
<evidence type="ECO:0000313" key="5">
    <source>
        <dbReference type="EMBL" id="CAD7574490.1"/>
    </source>
</evidence>
<evidence type="ECO:0000256" key="1">
    <source>
        <dbReference type="ARBA" id="ARBA00022723"/>
    </source>
</evidence>
<keyword evidence="1" id="KW-0479">Metal-binding</keyword>
<dbReference type="InterPro" id="IPR036236">
    <property type="entry name" value="Znf_C2H2_sf"/>
</dbReference>
<feature type="domain" description="CHHC U11-48K-type" evidence="4">
    <location>
        <begin position="11"/>
        <end position="38"/>
    </location>
</feature>
<evidence type="ECO:0000259" key="4">
    <source>
        <dbReference type="PROSITE" id="PS51800"/>
    </source>
</evidence>
<accession>A0A7R9P9D2</accession>
<name>A0A7R9P9D2_TIMCA</name>
<dbReference type="Pfam" id="PF05253">
    <property type="entry name" value="zf-U11-48K"/>
    <property type="match status" value="1"/>
</dbReference>
<evidence type="ECO:0000256" key="2">
    <source>
        <dbReference type="ARBA" id="ARBA00022771"/>
    </source>
</evidence>
<protein>
    <submittedName>
        <fullName evidence="5">(California timema) hypothetical protein</fullName>
    </submittedName>
</protein>
<dbReference type="PROSITE" id="PS51800">
    <property type="entry name" value="ZF_CHHC_U11_48K"/>
    <property type="match status" value="1"/>
</dbReference>